<proteinExistence type="predicted"/>
<gene>
    <name evidence="2" type="ORF">NC799_17240</name>
</gene>
<organism evidence="2 3">
    <name type="scientific">Aquibacillus salsiterrae</name>
    <dbReference type="NCBI Taxonomy" id="2950439"/>
    <lineage>
        <taxon>Bacteria</taxon>
        <taxon>Bacillati</taxon>
        <taxon>Bacillota</taxon>
        <taxon>Bacilli</taxon>
        <taxon>Bacillales</taxon>
        <taxon>Bacillaceae</taxon>
        <taxon>Aquibacillus</taxon>
    </lineage>
</organism>
<evidence type="ECO:0000313" key="2">
    <source>
        <dbReference type="EMBL" id="MDC3418605.1"/>
    </source>
</evidence>
<comment type="caution">
    <text evidence="2">The sequence shown here is derived from an EMBL/GenBank/DDBJ whole genome shotgun (WGS) entry which is preliminary data.</text>
</comment>
<evidence type="ECO:0000256" key="1">
    <source>
        <dbReference type="SAM" id="Coils"/>
    </source>
</evidence>
<evidence type="ECO:0000313" key="3">
    <source>
        <dbReference type="Proteomes" id="UP001145069"/>
    </source>
</evidence>
<dbReference type="AlphaFoldDB" id="A0A9X3WHL2"/>
<dbReference type="RefSeq" id="WP_272447673.1">
    <property type="nucleotide sequence ID" value="NZ_JAMQKC010000034.1"/>
</dbReference>
<feature type="coiled-coil region" evidence="1">
    <location>
        <begin position="13"/>
        <end position="61"/>
    </location>
</feature>
<reference evidence="2" key="1">
    <citation type="submission" date="2022-06" db="EMBL/GenBank/DDBJ databases">
        <title>Aquibacillus sp. a new bacterium isolated from soil saline samples.</title>
        <authorList>
            <person name="Galisteo C."/>
            <person name="De La Haba R."/>
            <person name="Sanchez-Porro C."/>
            <person name="Ventosa A."/>
        </authorList>
    </citation>
    <scope>NUCLEOTIDE SEQUENCE</scope>
    <source>
        <strain evidence="2">3ASR75-54</strain>
    </source>
</reference>
<protein>
    <submittedName>
        <fullName evidence="2">Uncharacterized protein</fullName>
    </submittedName>
</protein>
<name>A0A9X3WHL2_9BACI</name>
<dbReference type="Proteomes" id="UP001145069">
    <property type="component" value="Unassembled WGS sequence"/>
</dbReference>
<dbReference type="EMBL" id="JAMQKC010000034">
    <property type="protein sequence ID" value="MDC3418605.1"/>
    <property type="molecule type" value="Genomic_DNA"/>
</dbReference>
<keyword evidence="1" id="KW-0175">Coiled coil</keyword>
<accession>A0A9X3WHL2</accession>
<keyword evidence="3" id="KW-1185">Reference proteome</keyword>
<sequence>MVSQVNQEIFSTIEDLKLAKENLNRIKSQYINEPDILNFYLHSAKDMVKQLENHLEFLLKTETGSDYTINTIDDDIDVWIRIEGESFQDGTGPINVIGSYLQKLNTAARHSTKLIKNRIDDLKDINVIPSFELAATAKGSLKLGLKNKLPKEFYATKFEQQTLFDEDLDKRSDLIYKLNKVNHQGINVLFKALASANDESVIEELTNDFGPDDVIKLIHYAQELAPSSRSLIDNISFEGQDVRFTGYELKTNKDTRKILKERAKALFNNKEFVEGSAFIRSYAVDADKDYYQLEARPFKHESQKIESIELRANKKLFNFNEEQVFDTLIFITGFLYYNSNKQPTYIELDSINFDEFED</sequence>